<name>A0A189PG25_AERSS</name>
<geneLocation type="plasmid" evidence="1">
    <name>pAsa4b</name>
</geneLocation>
<keyword evidence="1" id="KW-0614">Plasmid</keyword>
<evidence type="ECO:0000313" key="1">
    <source>
        <dbReference type="EMBL" id="ALL42141.1"/>
    </source>
</evidence>
<protein>
    <submittedName>
        <fullName evidence="1">Uncharacterized protein</fullName>
    </submittedName>
</protein>
<reference evidence="1" key="1">
    <citation type="submission" date="2015-06" db="EMBL/GenBank/DDBJ databases">
        <title>Antimicrobial resistance-carrying plasmid pAsa4 variants found in Aeromonas salmonicida subsp. salmonicida: general architecture, construction blocks and gene elimination.</title>
        <authorList>
            <person name="Tanaka K.H."/>
            <person name="Vincent A.T."/>
            <person name="Trudel M.V."/>
            <person name="Paquet V.E."/>
            <person name="Frenette M."/>
            <person name="Charette S.J."/>
        </authorList>
    </citation>
    <scope>NUCLEOTIDE SEQUENCE</scope>
    <source>
        <strain evidence="1">01-B522</strain>
        <plasmid evidence="1">pAsa4b</plasmid>
    </source>
</reference>
<sequence length="258" mass="29431">MKVESGAWGMSFVGLVPKMTPPSGLTLREKKMEIRDQMRMLLEALGKHDAVTRDLLIEHSDLIRAISKKCQSSGLYLDFEPRIRQVAQKIEADHKADDRLMYVWNWCMQLIVSARSQFLRDGASILTIPLVAKYLPETTELEKPEAIIINLDLDYRAPEGSKTLRQLVSERRAWPSGATCATQDVEGEILYWDAEVEHVKTTAGESRRVEFRHQIDAWFADIDNPLLATDWTTAVVTPEELDDEYQLDPEWVFSHSGA</sequence>
<dbReference type="EMBL" id="KT033469">
    <property type="protein sequence ID" value="ALL42141.1"/>
    <property type="molecule type" value="Genomic_DNA"/>
</dbReference>
<organism evidence="1">
    <name type="scientific">Aeromonas salmonicida subsp. salmonicida</name>
    <dbReference type="NCBI Taxonomy" id="29491"/>
    <lineage>
        <taxon>Bacteria</taxon>
        <taxon>Pseudomonadati</taxon>
        <taxon>Pseudomonadota</taxon>
        <taxon>Gammaproteobacteria</taxon>
        <taxon>Aeromonadales</taxon>
        <taxon>Aeromonadaceae</taxon>
        <taxon>Aeromonas</taxon>
    </lineage>
</organism>
<proteinExistence type="predicted"/>
<accession>A0A189PG25</accession>
<dbReference type="AlphaFoldDB" id="A0A189PG25"/>